<name>A0A4S3MQD1_9RHOB</name>
<organism evidence="2 3">
    <name type="scientific">Aliigemmobacter aestuarii</name>
    <dbReference type="NCBI Taxonomy" id="1445661"/>
    <lineage>
        <taxon>Bacteria</taxon>
        <taxon>Pseudomonadati</taxon>
        <taxon>Pseudomonadota</taxon>
        <taxon>Alphaproteobacteria</taxon>
        <taxon>Rhodobacterales</taxon>
        <taxon>Paracoccaceae</taxon>
        <taxon>Aliigemmobacter</taxon>
    </lineage>
</organism>
<reference evidence="2 3" key="1">
    <citation type="submission" date="2019-04" db="EMBL/GenBank/DDBJ databases">
        <title>Draft genome sequence of Gemmobacter aestuarii sp. nov.</title>
        <authorList>
            <person name="Hameed A."/>
            <person name="Lin S.-Y."/>
            <person name="Shahina M."/>
            <person name="Lai W.-A."/>
            <person name="Young C.-C."/>
        </authorList>
    </citation>
    <scope>NUCLEOTIDE SEQUENCE [LARGE SCALE GENOMIC DNA]</scope>
    <source>
        <strain evidence="2 3">CC-PW-75</strain>
    </source>
</reference>
<dbReference type="Proteomes" id="UP000309450">
    <property type="component" value="Unassembled WGS sequence"/>
</dbReference>
<evidence type="ECO:0000256" key="1">
    <source>
        <dbReference type="SAM" id="MobiDB-lite"/>
    </source>
</evidence>
<gene>
    <name evidence="2" type="ORF">E7811_02665</name>
</gene>
<accession>A0A4S3MQD1</accession>
<evidence type="ECO:0000313" key="3">
    <source>
        <dbReference type="Proteomes" id="UP000309450"/>
    </source>
</evidence>
<feature type="compositionally biased region" description="Basic and acidic residues" evidence="1">
    <location>
        <begin position="75"/>
        <end position="85"/>
    </location>
</feature>
<keyword evidence="3" id="KW-1185">Reference proteome</keyword>
<protein>
    <submittedName>
        <fullName evidence="2">Uncharacterized protein</fullName>
    </submittedName>
</protein>
<comment type="caution">
    <text evidence="2">The sequence shown here is derived from an EMBL/GenBank/DDBJ whole genome shotgun (WGS) entry which is preliminary data.</text>
</comment>
<evidence type="ECO:0000313" key="2">
    <source>
        <dbReference type="EMBL" id="THD84658.1"/>
    </source>
</evidence>
<dbReference type="EMBL" id="SSND01000001">
    <property type="protein sequence ID" value="THD84658.1"/>
    <property type="molecule type" value="Genomic_DNA"/>
</dbReference>
<dbReference type="RefSeq" id="WP_136393039.1">
    <property type="nucleotide sequence ID" value="NZ_SSND01000001.1"/>
</dbReference>
<sequence>MLPRLLPIFLILAACAETPRLDRSGSLPPGPPPAILPLDELVAQAAVPGLSDTVAPSVAARAARLRAKAAAMRGPVHDPATRERLSAAIAGRP</sequence>
<dbReference type="AlphaFoldDB" id="A0A4S3MQD1"/>
<proteinExistence type="predicted"/>
<feature type="region of interest" description="Disordered" evidence="1">
    <location>
        <begin position="73"/>
        <end position="93"/>
    </location>
</feature>
<dbReference type="PROSITE" id="PS51257">
    <property type="entry name" value="PROKAR_LIPOPROTEIN"/>
    <property type="match status" value="1"/>
</dbReference>